<dbReference type="FunFam" id="1.20.140.10:FF:000001">
    <property type="entry name" value="Acyl-CoA dehydrogenase"/>
    <property type="match status" value="1"/>
</dbReference>
<dbReference type="PROSITE" id="PS00073">
    <property type="entry name" value="ACYL_COA_DH_2"/>
    <property type="match status" value="1"/>
</dbReference>
<dbReference type="InterPro" id="IPR046373">
    <property type="entry name" value="Acyl-CoA_Oxase/DH_mid-dom_sf"/>
</dbReference>
<evidence type="ECO:0000259" key="9">
    <source>
        <dbReference type="Pfam" id="PF02771"/>
    </source>
</evidence>
<dbReference type="InterPro" id="IPR006089">
    <property type="entry name" value="Acyl-CoA_DH_CS"/>
</dbReference>
<reference evidence="10 11" key="1">
    <citation type="submission" date="2020-03" db="EMBL/GenBank/DDBJ databases">
        <title>Nocardioides sp. nov., isolated from fish.</title>
        <authorList>
            <person name="Hyun D.-W."/>
            <person name="Bae J.-W."/>
        </authorList>
    </citation>
    <scope>NUCLEOTIDE SEQUENCE [LARGE SCALE GENOMIC DNA]</scope>
    <source>
        <strain evidence="10 11">HDW12A</strain>
    </source>
</reference>
<evidence type="ECO:0000259" key="7">
    <source>
        <dbReference type="Pfam" id="PF00441"/>
    </source>
</evidence>
<feature type="domain" description="Acyl-CoA dehydrogenase/oxidase N-terminal" evidence="9">
    <location>
        <begin position="8"/>
        <end position="120"/>
    </location>
</feature>
<dbReference type="EMBL" id="CP049866">
    <property type="protein sequence ID" value="QIK74797.1"/>
    <property type="molecule type" value="Genomic_DNA"/>
</dbReference>
<protein>
    <submittedName>
        <fullName evidence="10">Acyl-CoA dehydrogenase</fullName>
    </submittedName>
</protein>
<evidence type="ECO:0000256" key="1">
    <source>
        <dbReference type="ARBA" id="ARBA00001974"/>
    </source>
</evidence>
<dbReference type="Proteomes" id="UP000502035">
    <property type="component" value="Chromosome"/>
</dbReference>
<organism evidence="10 11">
    <name type="scientific">Nocardioides piscis</name>
    <dbReference type="NCBI Taxonomy" id="2714938"/>
    <lineage>
        <taxon>Bacteria</taxon>
        <taxon>Bacillati</taxon>
        <taxon>Actinomycetota</taxon>
        <taxon>Actinomycetes</taxon>
        <taxon>Propionibacteriales</taxon>
        <taxon>Nocardioidaceae</taxon>
        <taxon>Nocardioides</taxon>
    </lineage>
</organism>
<dbReference type="Pfam" id="PF00441">
    <property type="entry name" value="Acyl-CoA_dh_1"/>
    <property type="match status" value="1"/>
</dbReference>
<name>A0A6G7YDW1_9ACTN</name>
<dbReference type="InterPro" id="IPR013786">
    <property type="entry name" value="AcylCoA_DH/ox_N"/>
</dbReference>
<comment type="similarity">
    <text evidence="2 6">Belongs to the acyl-CoA dehydrogenase family.</text>
</comment>
<evidence type="ECO:0000256" key="3">
    <source>
        <dbReference type="ARBA" id="ARBA00022630"/>
    </source>
</evidence>
<feature type="domain" description="Acyl-CoA oxidase/dehydrogenase middle" evidence="8">
    <location>
        <begin position="124"/>
        <end position="219"/>
    </location>
</feature>
<dbReference type="InterPro" id="IPR009100">
    <property type="entry name" value="AcylCoA_DH/oxidase_NM_dom_sf"/>
</dbReference>
<dbReference type="InterPro" id="IPR037069">
    <property type="entry name" value="AcylCoA_DH/ox_N_sf"/>
</dbReference>
<sequence>MSREIYDEDHEAFRASVKEFLDRKVVGNLESYAEGHGLDRQFWLDAGEAGLLGLEIPEEFGGAEAGDYRFNAVLTEELAKVNMTLPSCLGIHADITVPYLVHLTNDEQKKRWLPGAASGEILTAIGMTEPGGGSDLANLKTTAVRDGDDWVINGSKTFITNGGSADIVLVAARTSPEKKAKGISLFAVDTTLPGFSVGRVLDKVGQDESDTAELAFEDVRVSNDDLVGPLDTGFISMMQFLPQERLGSAITNLAHAAQILEETIQYAKDRKAFGQPIGSFQHNQFLLAELVTQVEVTQAYVDQCVLKHTSGKLTAVDAAKAKWWTSQVQSEVLDHCVQLHGGYGYMNEYRVARAWRDARVTKIWAGSNEIMKMLIGRDLGL</sequence>
<evidence type="ECO:0000256" key="4">
    <source>
        <dbReference type="ARBA" id="ARBA00022827"/>
    </source>
</evidence>
<keyword evidence="11" id="KW-1185">Reference proteome</keyword>
<evidence type="ECO:0000256" key="5">
    <source>
        <dbReference type="ARBA" id="ARBA00023002"/>
    </source>
</evidence>
<dbReference type="GO" id="GO:0003995">
    <property type="term" value="F:acyl-CoA dehydrogenase activity"/>
    <property type="evidence" value="ECO:0007669"/>
    <property type="project" value="InterPro"/>
</dbReference>
<dbReference type="SUPFAM" id="SSF56645">
    <property type="entry name" value="Acyl-CoA dehydrogenase NM domain-like"/>
    <property type="match status" value="1"/>
</dbReference>
<dbReference type="InterPro" id="IPR009075">
    <property type="entry name" value="AcylCo_DH/oxidase_C"/>
</dbReference>
<dbReference type="GO" id="GO:0050660">
    <property type="term" value="F:flavin adenine dinucleotide binding"/>
    <property type="evidence" value="ECO:0007669"/>
    <property type="project" value="InterPro"/>
</dbReference>
<dbReference type="FunFam" id="2.40.110.10:FF:000002">
    <property type="entry name" value="Acyl-CoA dehydrogenase fadE12"/>
    <property type="match status" value="1"/>
</dbReference>
<evidence type="ECO:0000313" key="11">
    <source>
        <dbReference type="Proteomes" id="UP000502035"/>
    </source>
</evidence>
<proteinExistence type="inferred from homology"/>
<accession>A0A6G7YDW1</accession>
<dbReference type="SUPFAM" id="SSF47203">
    <property type="entry name" value="Acyl-CoA dehydrogenase C-terminal domain-like"/>
    <property type="match status" value="1"/>
</dbReference>
<evidence type="ECO:0000259" key="8">
    <source>
        <dbReference type="Pfam" id="PF02770"/>
    </source>
</evidence>
<dbReference type="Pfam" id="PF02771">
    <property type="entry name" value="Acyl-CoA_dh_N"/>
    <property type="match status" value="1"/>
</dbReference>
<dbReference type="PANTHER" id="PTHR43884">
    <property type="entry name" value="ACYL-COA DEHYDROGENASE"/>
    <property type="match status" value="1"/>
</dbReference>
<dbReference type="Gene3D" id="1.10.540.10">
    <property type="entry name" value="Acyl-CoA dehydrogenase/oxidase, N-terminal domain"/>
    <property type="match status" value="1"/>
</dbReference>
<dbReference type="Gene3D" id="1.20.140.10">
    <property type="entry name" value="Butyryl-CoA Dehydrogenase, subunit A, domain 3"/>
    <property type="match status" value="1"/>
</dbReference>
<keyword evidence="3 6" id="KW-0285">Flavoprotein</keyword>
<evidence type="ECO:0000256" key="6">
    <source>
        <dbReference type="RuleBase" id="RU362125"/>
    </source>
</evidence>
<feature type="domain" description="Acyl-CoA dehydrogenase/oxidase C-terminal" evidence="7">
    <location>
        <begin position="232"/>
        <end position="379"/>
    </location>
</feature>
<dbReference type="AlphaFoldDB" id="A0A6G7YDW1"/>
<dbReference type="KEGG" id="npi:G7071_04500"/>
<dbReference type="PANTHER" id="PTHR43884:SF12">
    <property type="entry name" value="ISOVALERYL-COA DEHYDROGENASE, MITOCHONDRIAL-RELATED"/>
    <property type="match status" value="1"/>
</dbReference>
<dbReference type="InterPro" id="IPR006091">
    <property type="entry name" value="Acyl-CoA_Oxase/DH_mid-dom"/>
</dbReference>
<dbReference type="InterPro" id="IPR036250">
    <property type="entry name" value="AcylCo_DH-like_C"/>
</dbReference>
<keyword evidence="5 6" id="KW-0560">Oxidoreductase</keyword>
<comment type="cofactor">
    <cofactor evidence="1 6">
        <name>FAD</name>
        <dbReference type="ChEBI" id="CHEBI:57692"/>
    </cofactor>
</comment>
<dbReference type="Gene3D" id="2.40.110.10">
    <property type="entry name" value="Butyryl-CoA Dehydrogenase, subunit A, domain 2"/>
    <property type="match status" value="1"/>
</dbReference>
<dbReference type="RefSeq" id="WP_166315417.1">
    <property type="nucleotide sequence ID" value="NZ_CP049866.1"/>
</dbReference>
<evidence type="ECO:0000256" key="2">
    <source>
        <dbReference type="ARBA" id="ARBA00009347"/>
    </source>
</evidence>
<gene>
    <name evidence="10" type="ORF">G7071_04500</name>
</gene>
<keyword evidence="4 6" id="KW-0274">FAD</keyword>
<dbReference type="Pfam" id="PF02770">
    <property type="entry name" value="Acyl-CoA_dh_M"/>
    <property type="match status" value="1"/>
</dbReference>
<evidence type="ECO:0000313" key="10">
    <source>
        <dbReference type="EMBL" id="QIK74797.1"/>
    </source>
</evidence>